<dbReference type="PROSITE" id="PS51820">
    <property type="entry name" value="PA14"/>
    <property type="match status" value="1"/>
</dbReference>
<dbReference type="InterPro" id="IPR051227">
    <property type="entry name" value="CS_glycosyltransferase"/>
</dbReference>
<dbReference type="PANTHER" id="PTHR12369:SF5">
    <property type="entry name" value="HEXOSYLTRANSFERASE"/>
    <property type="match status" value="1"/>
</dbReference>
<dbReference type="EMBL" id="JARQWQ010000086">
    <property type="protein sequence ID" value="KAK2552541.1"/>
    <property type="molecule type" value="Genomic_DNA"/>
</dbReference>
<evidence type="ECO:0000256" key="1">
    <source>
        <dbReference type="SAM" id="MobiDB-lite"/>
    </source>
</evidence>
<dbReference type="SUPFAM" id="SSF56988">
    <property type="entry name" value="Anthrax protective antigen"/>
    <property type="match status" value="1"/>
</dbReference>
<dbReference type="Pfam" id="PF07691">
    <property type="entry name" value="PA14"/>
    <property type="match status" value="1"/>
</dbReference>
<dbReference type="InterPro" id="IPR037524">
    <property type="entry name" value="PA14/GLEYA"/>
</dbReference>
<dbReference type="AlphaFoldDB" id="A0AAD9UWI4"/>
<evidence type="ECO:0000259" key="2">
    <source>
        <dbReference type="PROSITE" id="PS51820"/>
    </source>
</evidence>
<name>A0AAD9UWI4_ACRCE</name>
<reference evidence="3" key="2">
    <citation type="journal article" date="2023" name="Science">
        <title>Genomic signatures of disease resistance in endangered staghorn corals.</title>
        <authorList>
            <person name="Vollmer S.V."/>
            <person name="Selwyn J.D."/>
            <person name="Despard B.A."/>
            <person name="Roesel C.L."/>
        </authorList>
    </citation>
    <scope>NUCLEOTIDE SEQUENCE</scope>
    <source>
        <strain evidence="3">K2</strain>
    </source>
</reference>
<evidence type="ECO:0000313" key="3">
    <source>
        <dbReference type="EMBL" id="KAK2552541.1"/>
    </source>
</evidence>
<reference evidence="3" key="1">
    <citation type="journal article" date="2023" name="G3 (Bethesda)">
        <title>Whole genome assembly and annotation of the endangered Caribbean coral Acropora cervicornis.</title>
        <authorList>
            <person name="Selwyn J.D."/>
            <person name="Vollmer S.V."/>
        </authorList>
    </citation>
    <scope>NUCLEOTIDE SEQUENCE</scope>
    <source>
        <strain evidence="3">K2</strain>
    </source>
</reference>
<dbReference type="PANTHER" id="PTHR12369">
    <property type="entry name" value="CHONDROITIN SYNTHASE"/>
    <property type="match status" value="1"/>
</dbReference>
<comment type="caution">
    <text evidence="3">The sequence shown here is derived from an EMBL/GenBank/DDBJ whole genome shotgun (WGS) entry which is preliminary data.</text>
</comment>
<sequence length="308" mass="35521">MTKAPKRKSVGLVRGSEKRVQQTNSDASLLFAADKDSLSRDVRREDESVYDERGEVVIVTPRPGRNTKVNERLTYIPKHEKITGHDLLSAFFEQVVPDHMAGKLNVHIWQGICGPFVEQLRHSPLFPRFPFVRRFLQEFKSRQDGYDFGQRIFGFIHPEKQGFYEFAITSDDTSELWLSSDSNPKKSRLIAAVYSANGAALTTPYNLKKYPIQVSRKIEMNPSKKFYIEALHKQSKGRGHVQVFWKEPGSKKFRIIQGSHLSLFVDDRELHDEGIIEDIDFQQYAPVGIPSHAKRKLDHSIKKFLFRC</sequence>
<dbReference type="InterPro" id="IPR011658">
    <property type="entry name" value="PA14_dom"/>
</dbReference>
<feature type="domain" description="PA14" evidence="2">
    <location>
        <begin position="99"/>
        <end position="260"/>
    </location>
</feature>
<dbReference type="Proteomes" id="UP001249851">
    <property type="component" value="Unassembled WGS sequence"/>
</dbReference>
<evidence type="ECO:0000313" key="4">
    <source>
        <dbReference type="Proteomes" id="UP001249851"/>
    </source>
</evidence>
<organism evidence="3 4">
    <name type="scientific">Acropora cervicornis</name>
    <name type="common">Staghorn coral</name>
    <dbReference type="NCBI Taxonomy" id="6130"/>
    <lineage>
        <taxon>Eukaryota</taxon>
        <taxon>Metazoa</taxon>
        <taxon>Cnidaria</taxon>
        <taxon>Anthozoa</taxon>
        <taxon>Hexacorallia</taxon>
        <taxon>Scleractinia</taxon>
        <taxon>Astrocoeniina</taxon>
        <taxon>Acroporidae</taxon>
        <taxon>Acropora</taxon>
    </lineage>
</organism>
<proteinExistence type="predicted"/>
<accession>A0AAD9UWI4</accession>
<keyword evidence="4" id="KW-1185">Reference proteome</keyword>
<dbReference type="GO" id="GO:0008376">
    <property type="term" value="F:acetylgalactosaminyltransferase activity"/>
    <property type="evidence" value="ECO:0007669"/>
    <property type="project" value="TreeGrafter"/>
</dbReference>
<gene>
    <name evidence="3" type="ORF">P5673_026393</name>
</gene>
<protein>
    <submittedName>
        <fullName evidence="3">N-acetyl-beta-glucosaminyl-glycoprotein 4-beta-N-acetylgalactosaminyltransferase 1</fullName>
    </submittedName>
</protein>
<feature type="region of interest" description="Disordered" evidence="1">
    <location>
        <begin position="1"/>
        <end position="25"/>
    </location>
</feature>